<organism evidence="1 2">
    <name type="scientific">Portunus trituberculatus</name>
    <name type="common">Swimming crab</name>
    <name type="synonym">Neptunus trituberculatus</name>
    <dbReference type="NCBI Taxonomy" id="210409"/>
    <lineage>
        <taxon>Eukaryota</taxon>
        <taxon>Metazoa</taxon>
        <taxon>Ecdysozoa</taxon>
        <taxon>Arthropoda</taxon>
        <taxon>Crustacea</taxon>
        <taxon>Multicrustacea</taxon>
        <taxon>Malacostraca</taxon>
        <taxon>Eumalacostraca</taxon>
        <taxon>Eucarida</taxon>
        <taxon>Decapoda</taxon>
        <taxon>Pleocyemata</taxon>
        <taxon>Brachyura</taxon>
        <taxon>Eubrachyura</taxon>
        <taxon>Portunoidea</taxon>
        <taxon>Portunidae</taxon>
        <taxon>Portuninae</taxon>
        <taxon>Portunus</taxon>
    </lineage>
</organism>
<comment type="caution">
    <text evidence="1">The sequence shown here is derived from an EMBL/GenBank/DDBJ whole genome shotgun (WGS) entry which is preliminary data.</text>
</comment>
<evidence type="ECO:0000313" key="1">
    <source>
        <dbReference type="EMBL" id="MPC97398.1"/>
    </source>
</evidence>
<gene>
    <name evidence="1" type="ORF">E2C01_092713</name>
</gene>
<proteinExistence type="predicted"/>
<dbReference type="Proteomes" id="UP000324222">
    <property type="component" value="Unassembled WGS sequence"/>
</dbReference>
<keyword evidence="2" id="KW-1185">Reference proteome</keyword>
<protein>
    <submittedName>
        <fullName evidence="1">Uncharacterized protein</fullName>
    </submittedName>
</protein>
<dbReference type="EMBL" id="VSRR010109814">
    <property type="protein sequence ID" value="MPC97398.1"/>
    <property type="molecule type" value="Genomic_DNA"/>
</dbReference>
<sequence length="128" mass="14481">MASSEEPLAASNMACKSIHALKKPLKIYYIALMDGSALGTRIRRVGRCHQVRDVPLRRVDEWMRDATRDIIQSNSARAFLFHHCRCLQQVHSLPAVPKLSLPKADPHTTRGHQRYSYGSDDGLARFLV</sequence>
<accession>A0A5B7JWM3</accession>
<dbReference type="AlphaFoldDB" id="A0A5B7JWM3"/>
<reference evidence="1 2" key="1">
    <citation type="submission" date="2019-05" db="EMBL/GenBank/DDBJ databases">
        <title>Another draft genome of Portunus trituberculatus and its Hox gene families provides insights of decapod evolution.</title>
        <authorList>
            <person name="Jeong J.-H."/>
            <person name="Song I."/>
            <person name="Kim S."/>
            <person name="Choi T."/>
            <person name="Kim D."/>
            <person name="Ryu S."/>
            <person name="Kim W."/>
        </authorList>
    </citation>
    <scope>NUCLEOTIDE SEQUENCE [LARGE SCALE GENOMIC DNA]</scope>
    <source>
        <tissue evidence="1">Muscle</tissue>
    </source>
</reference>
<name>A0A5B7JWM3_PORTR</name>
<evidence type="ECO:0000313" key="2">
    <source>
        <dbReference type="Proteomes" id="UP000324222"/>
    </source>
</evidence>